<keyword evidence="4" id="KW-1185">Reference proteome</keyword>
<accession>A0A7J0BTB0</accession>
<gene>
    <name evidence="3" type="ORF">DSM19430T_10860</name>
</gene>
<dbReference type="CDD" id="cd00077">
    <property type="entry name" value="HDc"/>
    <property type="match status" value="1"/>
</dbReference>
<evidence type="ECO:0000313" key="4">
    <source>
        <dbReference type="Proteomes" id="UP000503820"/>
    </source>
</evidence>
<dbReference type="SMART" id="SM00471">
    <property type="entry name" value="HDc"/>
    <property type="match status" value="1"/>
</dbReference>
<feature type="domain" description="HD/PDEase" evidence="2">
    <location>
        <begin position="97"/>
        <end position="237"/>
    </location>
</feature>
<dbReference type="Proteomes" id="UP000503820">
    <property type="component" value="Unassembled WGS sequence"/>
</dbReference>
<dbReference type="RefSeq" id="WP_174409086.1">
    <property type="nucleotide sequence ID" value="NZ_BLVP01000006.1"/>
</dbReference>
<dbReference type="InterPro" id="IPR056471">
    <property type="entry name" value="HD-CE"/>
</dbReference>
<dbReference type="AlphaFoldDB" id="A0A7J0BTB0"/>
<organism evidence="3 4">
    <name type="scientific">Desulfovibrio psychrotolerans</name>
    <dbReference type="NCBI Taxonomy" id="415242"/>
    <lineage>
        <taxon>Bacteria</taxon>
        <taxon>Pseudomonadati</taxon>
        <taxon>Thermodesulfobacteriota</taxon>
        <taxon>Desulfovibrionia</taxon>
        <taxon>Desulfovibrionales</taxon>
        <taxon>Desulfovibrionaceae</taxon>
        <taxon>Desulfovibrio</taxon>
    </lineage>
</organism>
<evidence type="ECO:0000259" key="2">
    <source>
        <dbReference type="SMART" id="SM00471"/>
    </source>
</evidence>
<evidence type="ECO:0000256" key="1">
    <source>
        <dbReference type="SAM" id="MobiDB-lite"/>
    </source>
</evidence>
<feature type="region of interest" description="Disordered" evidence="1">
    <location>
        <begin position="1"/>
        <end position="31"/>
    </location>
</feature>
<dbReference type="Gene3D" id="1.10.3210.10">
    <property type="entry name" value="Hypothetical protein af1432"/>
    <property type="match status" value="1"/>
</dbReference>
<sequence>MEKNRESQQACQPGQGNTRQNASGEGNTRQQYVCNGTDDKHLYDLVDPKDNARVLEEVALVASLLSLGGCEQPLTALHEDIVRLFSGRFPGYRRSTTKYHNLEHTCSVVLATARLLHGCVLDGVLRLSERDFLLCVMAAYFHDTGMIQEEGDTEGTGAKYTVGHEQRSIVFMERYLASHGYGEADIRSCADMIRCTILSLPPENIAFSVDGDSVLGCIVGAADLLAQMADRTYLEKLHLLFQEFEEAKLPGFSSEQELIMQTETFYTNVAKKRLEGGLKGLYTHMRSHFRERWGRDEDLYATSIEANIRYISDLANACRENPACYEELLRRRVGPK</sequence>
<dbReference type="InterPro" id="IPR003607">
    <property type="entry name" value="HD/PDEase_dom"/>
</dbReference>
<name>A0A7J0BTB0_9BACT</name>
<dbReference type="EMBL" id="BLVP01000006">
    <property type="protein sequence ID" value="GFM36402.1"/>
    <property type="molecule type" value="Genomic_DNA"/>
</dbReference>
<evidence type="ECO:0000313" key="3">
    <source>
        <dbReference type="EMBL" id="GFM36402.1"/>
    </source>
</evidence>
<protein>
    <recommendedName>
        <fullName evidence="2">HD/PDEase domain-containing protein</fullName>
    </recommendedName>
</protein>
<proteinExistence type="predicted"/>
<comment type="caution">
    <text evidence="3">The sequence shown here is derived from an EMBL/GenBank/DDBJ whole genome shotgun (WGS) entry which is preliminary data.</text>
</comment>
<reference evidence="3 4" key="1">
    <citation type="submission" date="2020-05" db="EMBL/GenBank/DDBJ databases">
        <title>Draft genome sequence of Desulfovibrio psychrotolerans JS1T.</title>
        <authorList>
            <person name="Ueno A."/>
            <person name="Tamazawa S."/>
            <person name="Tamamura S."/>
            <person name="Murakami T."/>
            <person name="Kiyama T."/>
            <person name="Inomata H."/>
            <person name="Amano Y."/>
            <person name="Miyakawa K."/>
            <person name="Tamaki H."/>
            <person name="Naganuma T."/>
            <person name="Kaneko K."/>
        </authorList>
    </citation>
    <scope>NUCLEOTIDE SEQUENCE [LARGE SCALE GENOMIC DNA]</scope>
    <source>
        <strain evidence="3 4">JS1</strain>
    </source>
</reference>
<dbReference type="SUPFAM" id="SSF109604">
    <property type="entry name" value="HD-domain/PDEase-like"/>
    <property type="match status" value="1"/>
</dbReference>
<dbReference type="Pfam" id="PF24391">
    <property type="entry name" value="HD-CE"/>
    <property type="match status" value="1"/>
</dbReference>
<feature type="compositionally biased region" description="Polar residues" evidence="1">
    <location>
        <begin position="7"/>
        <end position="31"/>
    </location>
</feature>